<name>A0A6A8MBY0_9LACO</name>
<dbReference type="PROSITE" id="PS50885">
    <property type="entry name" value="HAMP"/>
    <property type="match status" value="1"/>
</dbReference>
<dbReference type="CDD" id="cd00082">
    <property type="entry name" value="HisKA"/>
    <property type="match status" value="1"/>
</dbReference>
<evidence type="ECO:0000256" key="4">
    <source>
        <dbReference type="ARBA" id="ARBA00022553"/>
    </source>
</evidence>
<keyword evidence="8 11" id="KW-0472">Membrane</keyword>
<dbReference type="SUPFAM" id="SSF47384">
    <property type="entry name" value="Homodimeric domain of signal transducing histidine kinase"/>
    <property type="match status" value="1"/>
</dbReference>
<evidence type="ECO:0000256" key="2">
    <source>
        <dbReference type="ARBA" id="ARBA00004370"/>
    </source>
</evidence>
<dbReference type="Pfam" id="PF00512">
    <property type="entry name" value="HisKA"/>
    <property type="match status" value="1"/>
</dbReference>
<dbReference type="SMART" id="SM00304">
    <property type="entry name" value="HAMP"/>
    <property type="match status" value="1"/>
</dbReference>
<dbReference type="InterPro" id="IPR003660">
    <property type="entry name" value="HAMP_dom"/>
</dbReference>
<dbReference type="PANTHER" id="PTHR43711:SF1">
    <property type="entry name" value="HISTIDINE KINASE 1"/>
    <property type="match status" value="1"/>
</dbReference>
<dbReference type="EMBL" id="VUMX01000002">
    <property type="protein sequence ID" value="MST86371.1"/>
    <property type="molecule type" value="Genomic_DNA"/>
</dbReference>
<dbReference type="Proteomes" id="UP000438120">
    <property type="component" value="Unassembled WGS sequence"/>
</dbReference>
<dbReference type="PRINTS" id="PR00344">
    <property type="entry name" value="BCTRLSENSOR"/>
</dbReference>
<dbReference type="FunFam" id="3.30.565.10:FF:000006">
    <property type="entry name" value="Sensor histidine kinase WalK"/>
    <property type="match status" value="1"/>
</dbReference>
<comment type="caution">
    <text evidence="14">The sequence shown here is derived from an EMBL/GenBank/DDBJ whole genome shotgun (WGS) entry which is preliminary data.</text>
</comment>
<dbReference type="CDD" id="cd06225">
    <property type="entry name" value="HAMP"/>
    <property type="match status" value="1"/>
</dbReference>
<comment type="catalytic activity">
    <reaction evidence="1">
        <text>ATP + protein L-histidine = ADP + protein N-phospho-L-histidine.</text>
        <dbReference type="EC" id="2.7.13.3"/>
    </reaction>
</comment>
<keyword evidence="11" id="KW-0812">Transmembrane</keyword>
<feature type="region of interest" description="Disordered" evidence="10">
    <location>
        <begin position="141"/>
        <end position="169"/>
    </location>
</feature>
<dbReference type="EC" id="2.7.13.3" evidence="3"/>
<comment type="subcellular location">
    <subcellularLocation>
        <location evidence="2">Membrane</location>
    </subcellularLocation>
</comment>
<evidence type="ECO:0000256" key="8">
    <source>
        <dbReference type="ARBA" id="ARBA00023136"/>
    </source>
</evidence>
<dbReference type="CDD" id="cd00075">
    <property type="entry name" value="HATPase"/>
    <property type="match status" value="1"/>
</dbReference>
<feature type="domain" description="Histidine kinase" evidence="12">
    <location>
        <begin position="308"/>
        <end position="525"/>
    </location>
</feature>
<dbReference type="GO" id="GO:0016020">
    <property type="term" value="C:membrane"/>
    <property type="evidence" value="ECO:0007669"/>
    <property type="project" value="UniProtKB-SubCell"/>
</dbReference>
<dbReference type="InterPro" id="IPR036097">
    <property type="entry name" value="HisK_dim/P_sf"/>
</dbReference>
<accession>A0A6A8MBY0</accession>
<keyword evidence="7" id="KW-0902">Two-component regulatory system</keyword>
<keyword evidence="4" id="KW-0597">Phosphoprotein</keyword>
<evidence type="ECO:0000313" key="14">
    <source>
        <dbReference type="EMBL" id="MST86371.1"/>
    </source>
</evidence>
<evidence type="ECO:0000256" key="11">
    <source>
        <dbReference type="SAM" id="Phobius"/>
    </source>
</evidence>
<evidence type="ECO:0000313" key="15">
    <source>
        <dbReference type="Proteomes" id="UP000438120"/>
    </source>
</evidence>
<evidence type="ECO:0000259" key="12">
    <source>
        <dbReference type="PROSITE" id="PS50109"/>
    </source>
</evidence>
<dbReference type="Pfam" id="PF00672">
    <property type="entry name" value="HAMP"/>
    <property type="match status" value="1"/>
</dbReference>
<feature type="transmembrane region" description="Helical" evidence="11">
    <location>
        <begin position="221"/>
        <end position="242"/>
    </location>
</feature>
<dbReference type="InterPro" id="IPR036890">
    <property type="entry name" value="HATPase_C_sf"/>
</dbReference>
<dbReference type="PROSITE" id="PS50109">
    <property type="entry name" value="HIS_KIN"/>
    <property type="match status" value="1"/>
</dbReference>
<keyword evidence="5" id="KW-0808">Transferase</keyword>
<sequence>MKLIYQHILSFLVIILTSALIIGFSAINYEKSQAYQNNFARLEEYAANLSRLQWGDVKTSSGSSAKGKPKFELPIGSEDSQSQLNPFFLQKLTFVMSDEGVKIFMMDKDFSTTYPVGGYQLLKPAAQKLLKSGQVVRIKNDHGTDQQSLNPKLQGRAKLKSSQKQSSSGRKHLFATASYTWVIMPQFVKTATGSKEFVGAIMVGSQVKDVMQPVDMAKANLGRALVITFVVSLILSFILAYYQTGRIKRLSVAARQVASGDLTVQVPHRSSDEIDELAENFDEMVVSLKKSNEEIKAQEKRRDQFMQDVAHEMRTPLTTINGLLEGLAYDAIPEESIPQSISLMQRETKRLIRLVNKNLDYERIRTGKSQLTKSKFNASVILGDLKQQLLQNAQKNGDVLEVDAPDEIMTYADQDRFKQIMVNLAQNAIQFTKNGKIVIKGWRVPHGSRFSVADNGIGMSPDQTKYIFERFYKADPARARYGGTGESGLGLSIVLSLIRQHGGEIKVDSELDKGSTFTITLYDQGFEKKYSDDN</sequence>
<dbReference type="OrthoDB" id="3436at2"/>
<dbReference type="Gene3D" id="6.10.340.10">
    <property type="match status" value="1"/>
</dbReference>
<feature type="transmembrane region" description="Helical" evidence="11">
    <location>
        <begin position="6"/>
        <end position="27"/>
    </location>
</feature>
<gene>
    <name evidence="14" type="ORF">FYJ62_01575</name>
</gene>
<evidence type="ECO:0000256" key="3">
    <source>
        <dbReference type="ARBA" id="ARBA00012438"/>
    </source>
</evidence>
<dbReference type="Pfam" id="PF02518">
    <property type="entry name" value="HATPase_c"/>
    <property type="match status" value="1"/>
</dbReference>
<dbReference type="InterPro" id="IPR004358">
    <property type="entry name" value="Sig_transdc_His_kin-like_C"/>
</dbReference>
<organism evidence="14 15">
    <name type="scientific">Lactobacillus porci</name>
    <dbReference type="NCBI Taxonomy" id="2012477"/>
    <lineage>
        <taxon>Bacteria</taxon>
        <taxon>Bacillati</taxon>
        <taxon>Bacillota</taxon>
        <taxon>Bacilli</taxon>
        <taxon>Lactobacillales</taxon>
        <taxon>Lactobacillaceae</taxon>
        <taxon>Lactobacillus</taxon>
    </lineage>
</organism>
<dbReference type="Gene3D" id="1.10.287.130">
    <property type="match status" value="1"/>
</dbReference>
<evidence type="ECO:0000256" key="6">
    <source>
        <dbReference type="ARBA" id="ARBA00022777"/>
    </source>
</evidence>
<evidence type="ECO:0000259" key="13">
    <source>
        <dbReference type="PROSITE" id="PS50885"/>
    </source>
</evidence>
<dbReference type="InterPro" id="IPR050736">
    <property type="entry name" value="Sensor_HK_Regulatory"/>
</dbReference>
<dbReference type="SUPFAM" id="SSF55874">
    <property type="entry name" value="ATPase domain of HSP90 chaperone/DNA topoisomerase II/histidine kinase"/>
    <property type="match status" value="1"/>
</dbReference>
<feature type="domain" description="HAMP" evidence="13">
    <location>
        <begin position="241"/>
        <end position="293"/>
    </location>
</feature>
<evidence type="ECO:0000256" key="9">
    <source>
        <dbReference type="SAM" id="Coils"/>
    </source>
</evidence>
<dbReference type="SUPFAM" id="SSF158472">
    <property type="entry name" value="HAMP domain-like"/>
    <property type="match status" value="1"/>
</dbReference>
<keyword evidence="11" id="KW-1133">Transmembrane helix</keyword>
<dbReference type="PANTHER" id="PTHR43711">
    <property type="entry name" value="TWO-COMPONENT HISTIDINE KINASE"/>
    <property type="match status" value="1"/>
</dbReference>
<keyword evidence="15" id="KW-1185">Reference proteome</keyword>
<dbReference type="RefSeq" id="WP_154547067.1">
    <property type="nucleotide sequence ID" value="NZ_VUMX01000002.1"/>
</dbReference>
<dbReference type="Gene3D" id="3.30.565.10">
    <property type="entry name" value="Histidine kinase-like ATPase, C-terminal domain"/>
    <property type="match status" value="1"/>
</dbReference>
<dbReference type="FunFam" id="1.10.287.130:FF:000001">
    <property type="entry name" value="Two-component sensor histidine kinase"/>
    <property type="match status" value="1"/>
</dbReference>
<evidence type="ECO:0000256" key="5">
    <source>
        <dbReference type="ARBA" id="ARBA00022679"/>
    </source>
</evidence>
<proteinExistence type="predicted"/>
<keyword evidence="6 14" id="KW-0418">Kinase</keyword>
<evidence type="ECO:0000256" key="7">
    <source>
        <dbReference type="ARBA" id="ARBA00023012"/>
    </source>
</evidence>
<feature type="coiled-coil region" evidence="9">
    <location>
        <begin position="274"/>
        <end position="308"/>
    </location>
</feature>
<dbReference type="InterPro" id="IPR003594">
    <property type="entry name" value="HATPase_dom"/>
</dbReference>
<dbReference type="GO" id="GO:0000155">
    <property type="term" value="F:phosphorelay sensor kinase activity"/>
    <property type="evidence" value="ECO:0007669"/>
    <property type="project" value="InterPro"/>
</dbReference>
<dbReference type="SMART" id="SM00387">
    <property type="entry name" value="HATPase_c"/>
    <property type="match status" value="1"/>
</dbReference>
<dbReference type="InterPro" id="IPR003661">
    <property type="entry name" value="HisK_dim/P_dom"/>
</dbReference>
<dbReference type="InterPro" id="IPR005467">
    <property type="entry name" value="His_kinase_dom"/>
</dbReference>
<reference evidence="14 15" key="1">
    <citation type="submission" date="2019-08" db="EMBL/GenBank/DDBJ databases">
        <title>In-depth cultivation of the pig gut microbiome towards novel bacterial diversity and tailored functional studies.</title>
        <authorList>
            <person name="Wylensek D."/>
            <person name="Hitch T.C.A."/>
            <person name="Clavel T."/>
        </authorList>
    </citation>
    <scope>NUCLEOTIDE SEQUENCE [LARGE SCALE GENOMIC DNA]</scope>
    <source>
        <strain evidence="14 15">Bifido-178-WT-2B</strain>
    </source>
</reference>
<dbReference type="SMART" id="SM00388">
    <property type="entry name" value="HisKA"/>
    <property type="match status" value="1"/>
</dbReference>
<evidence type="ECO:0000256" key="10">
    <source>
        <dbReference type="SAM" id="MobiDB-lite"/>
    </source>
</evidence>
<protein>
    <recommendedName>
        <fullName evidence="3">histidine kinase</fullName>
        <ecNumber evidence="3">2.7.13.3</ecNumber>
    </recommendedName>
</protein>
<dbReference type="AlphaFoldDB" id="A0A6A8MBY0"/>
<keyword evidence="9" id="KW-0175">Coiled coil</keyword>
<evidence type="ECO:0000256" key="1">
    <source>
        <dbReference type="ARBA" id="ARBA00000085"/>
    </source>
</evidence>